<proteinExistence type="inferred from homology"/>
<keyword evidence="9" id="KW-1185">Reference proteome</keyword>
<dbReference type="SUPFAM" id="SSF53335">
    <property type="entry name" value="S-adenosyl-L-methionine-dependent methyltransferases"/>
    <property type="match status" value="1"/>
</dbReference>
<feature type="binding site" evidence="6">
    <location>
        <position position="248"/>
    </location>
    <ligand>
        <name>S-adenosyl-L-methionine</name>
        <dbReference type="ChEBI" id="CHEBI:59789"/>
    </ligand>
</feature>
<organism evidence="8 9">
    <name type="scientific">Parvibaculum lavamentivorans (strain DS-1 / DSM 13023 / NCIMB 13966)</name>
    <dbReference type="NCBI Taxonomy" id="402881"/>
    <lineage>
        <taxon>Bacteria</taxon>
        <taxon>Pseudomonadati</taxon>
        <taxon>Pseudomonadota</taxon>
        <taxon>Alphaproteobacteria</taxon>
        <taxon>Hyphomicrobiales</taxon>
        <taxon>Parvibaculaceae</taxon>
        <taxon>Parvibaculum</taxon>
    </lineage>
</organism>
<dbReference type="Pfam" id="PF05958">
    <property type="entry name" value="tRNA_U5-meth_tr"/>
    <property type="match status" value="1"/>
</dbReference>
<dbReference type="Gene3D" id="2.40.50.140">
    <property type="entry name" value="Nucleic acid-binding proteins"/>
    <property type="match status" value="1"/>
</dbReference>
<dbReference type="AlphaFoldDB" id="A7HR73"/>
<feature type="binding site" evidence="6">
    <location>
        <position position="346"/>
    </location>
    <ligand>
        <name>S-adenosyl-L-methionine</name>
        <dbReference type="ChEBI" id="CHEBI:59789"/>
    </ligand>
</feature>
<keyword evidence="1" id="KW-0408">Iron</keyword>
<dbReference type="PANTHER" id="PTHR11061:SF49">
    <property type="entry name" value="23S RRNA (URACIL(1939)-C(5))-METHYLTRANSFERASE RLMD"/>
    <property type="match status" value="1"/>
</dbReference>
<dbReference type="InterPro" id="IPR030390">
    <property type="entry name" value="MeTrfase_TrmA_AS"/>
</dbReference>
<dbReference type="GO" id="GO:0051539">
    <property type="term" value="F:4 iron, 4 sulfur cluster binding"/>
    <property type="evidence" value="ECO:0007669"/>
    <property type="project" value="UniProtKB-KW"/>
</dbReference>
<dbReference type="PROSITE" id="PS01230">
    <property type="entry name" value="TRMA_1"/>
    <property type="match status" value="1"/>
</dbReference>
<dbReference type="Gene3D" id="2.40.50.1070">
    <property type="match status" value="1"/>
</dbReference>
<keyword evidence="4 6" id="KW-0949">S-adenosyl-L-methionine</keyword>
<gene>
    <name evidence="8" type="ordered locus">Plav_0783</name>
</gene>
<feature type="active site" evidence="7">
    <location>
        <position position="372"/>
    </location>
</feature>
<evidence type="ECO:0000256" key="6">
    <source>
        <dbReference type="PROSITE-ProRule" id="PRU01024"/>
    </source>
</evidence>
<accession>A7HR73</accession>
<feature type="binding site" evidence="6">
    <location>
        <position position="295"/>
    </location>
    <ligand>
        <name>S-adenosyl-L-methionine</name>
        <dbReference type="ChEBI" id="CHEBI:59789"/>
    </ligand>
</feature>
<keyword evidence="2 6" id="KW-0489">Methyltransferase</keyword>
<comment type="similarity">
    <text evidence="6">Belongs to the class I-like SAM-binding methyltransferase superfamily. RNA M5U methyltransferase family.</text>
</comment>
<evidence type="ECO:0000256" key="5">
    <source>
        <dbReference type="ARBA" id="ARBA00023014"/>
    </source>
</evidence>
<dbReference type="RefSeq" id="WP_012109656.1">
    <property type="nucleotide sequence ID" value="NC_009719.1"/>
</dbReference>
<sequence>MTAEIEIVIETLGAQADGVAQTPQGPLYVPYVLPQERVLVRPAGDGRAELRRVLDASADRIAPACPHFTFCGGCSLQHMEAARYADWKWAQVATALRARGIEAEIAPLVPARPRSRRRATFAATRTKKTLAIGYYAQASHTIVPIAECPLVVPEIERALPALAGLVAPGLSRTSRASVLVTSTASGLDVAVTGGKPLDGPLRLELAARASAADIARLSWGGEIVAGRRPPFVDLSGLAVLPPPGAFLQPTREGEAALVRLVAQGVGKSVRIADLFAGCGTFSASLARSATVHAVEGESASLAALARAVREQGPSLGLKPVTHETRDLARRPLLRSELDSFDAVVFDPPRAGAAAQAEEIARSEVPVVAAVSCNPATFARDARTLLDGGYALSELTPVDQFLWSPHIELVGIFRKG</sequence>
<dbReference type="EMBL" id="CP000774">
    <property type="protein sequence ID" value="ABS62406.1"/>
    <property type="molecule type" value="Genomic_DNA"/>
</dbReference>
<dbReference type="OrthoDB" id="9804590at2"/>
<evidence type="ECO:0000256" key="7">
    <source>
        <dbReference type="PROSITE-ProRule" id="PRU10015"/>
    </source>
</evidence>
<reference evidence="8 9" key="1">
    <citation type="journal article" date="2011" name="Stand. Genomic Sci.">
        <title>Complete genome sequence of Parvibaculum lavamentivorans type strain (DS-1(T)).</title>
        <authorList>
            <person name="Schleheck D."/>
            <person name="Weiss M."/>
            <person name="Pitluck S."/>
            <person name="Bruce D."/>
            <person name="Land M.L."/>
            <person name="Han S."/>
            <person name="Saunders E."/>
            <person name="Tapia R."/>
            <person name="Detter C."/>
            <person name="Brettin T."/>
            <person name="Han J."/>
            <person name="Woyke T."/>
            <person name="Goodwin L."/>
            <person name="Pennacchio L."/>
            <person name="Nolan M."/>
            <person name="Cook A.M."/>
            <person name="Kjelleberg S."/>
            <person name="Thomas T."/>
        </authorList>
    </citation>
    <scope>NUCLEOTIDE SEQUENCE [LARGE SCALE GENOMIC DNA]</scope>
    <source>
        <strain evidence="9">DS-1 / DSM 13023 / NCIMB 13966</strain>
    </source>
</reference>
<feature type="active site" description="Nucleophile" evidence="6">
    <location>
        <position position="372"/>
    </location>
</feature>
<dbReference type="HOGENOM" id="CLU_014689_8_0_5"/>
<dbReference type="Proteomes" id="UP000006377">
    <property type="component" value="Chromosome"/>
</dbReference>
<feature type="binding site" evidence="6">
    <location>
        <position position="275"/>
    </location>
    <ligand>
        <name>S-adenosyl-L-methionine</name>
        <dbReference type="ChEBI" id="CHEBI:59789"/>
    </ligand>
</feature>
<dbReference type="STRING" id="402881.Plav_0783"/>
<evidence type="ECO:0000313" key="8">
    <source>
        <dbReference type="EMBL" id="ABS62406.1"/>
    </source>
</evidence>
<evidence type="ECO:0000256" key="2">
    <source>
        <dbReference type="ARBA" id="ARBA00022603"/>
    </source>
</evidence>
<keyword evidence="1" id="KW-0479">Metal-binding</keyword>
<protein>
    <submittedName>
        <fullName evidence="8">23S rRNA (Uracil-5-)-methyltransferase RumA</fullName>
    </submittedName>
</protein>
<keyword evidence="5" id="KW-0411">Iron-sulfur</keyword>
<evidence type="ECO:0000256" key="4">
    <source>
        <dbReference type="ARBA" id="ARBA00022691"/>
    </source>
</evidence>
<evidence type="ECO:0000313" key="9">
    <source>
        <dbReference type="Proteomes" id="UP000006377"/>
    </source>
</evidence>
<name>A7HR73_PARL1</name>
<dbReference type="KEGG" id="pla:Plav_0783"/>
<dbReference type="InterPro" id="IPR012340">
    <property type="entry name" value="NA-bd_OB-fold"/>
</dbReference>
<evidence type="ECO:0000256" key="1">
    <source>
        <dbReference type="ARBA" id="ARBA00022485"/>
    </source>
</evidence>
<dbReference type="eggNOG" id="COG2265">
    <property type="taxonomic scope" value="Bacteria"/>
</dbReference>
<dbReference type="GO" id="GO:0070041">
    <property type="term" value="F:rRNA (uridine-C5-)-methyltransferase activity"/>
    <property type="evidence" value="ECO:0007669"/>
    <property type="project" value="TreeGrafter"/>
</dbReference>
<dbReference type="PROSITE" id="PS51687">
    <property type="entry name" value="SAM_MT_RNA_M5U"/>
    <property type="match status" value="1"/>
</dbReference>
<dbReference type="PANTHER" id="PTHR11061">
    <property type="entry name" value="RNA M5U METHYLTRANSFERASE"/>
    <property type="match status" value="1"/>
</dbReference>
<evidence type="ECO:0000256" key="3">
    <source>
        <dbReference type="ARBA" id="ARBA00022679"/>
    </source>
</evidence>
<keyword evidence="1" id="KW-0004">4Fe-4S</keyword>
<keyword evidence="3 6" id="KW-0808">Transferase</keyword>
<dbReference type="Gene3D" id="3.40.50.150">
    <property type="entry name" value="Vaccinia Virus protein VP39"/>
    <property type="match status" value="1"/>
</dbReference>
<dbReference type="InterPro" id="IPR010280">
    <property type="entry name" value="U5_MeTrfase_fam"/>
</dbReference>
<dbReference type="GO" id="GO:0070475">
    <property type="term" value="P:rRNA base methylation"/>
    <property type="evidence" value="ECO:0007669"/>
    <property type="project" value="TreeGrafter"/>
</dbReference>
<dbReference type="InterPro" id="IPR029063">
    <property type="entry name" value="SAM-dependent_MTases_sf"/>
</dbReference>